<feature type="transmembrane region" description="Helical" evidence="9">
    <location>
        <begin position="142"/>
        <end position="162"/>
    </location>
</feature>
<dbReference type="InterPro" id="IPR007387">
    <property type="entry name" value="TRAP_DctQ"/>
</dbReference>
<evidence type="ECO:0000256" key="7">
    <source>
        <dbReference type="ARBA" id="ARBA00023136"/>
    </source>
</evidence>
<dbReference type="RefSeq" id="WP_179931408.1">
    <property type="nucleotide sequence ID" value="NZ_JACCDF010000015.1"/>
</dbReference>
<keyword evidence="3" id="KW-1003">Cell membrane</keyword>
<dbReference type="Proteomes" id="UP000586119">
    <property type="component" value="Unassembled WGS sequence"/>
</dbReference>
<comment type="subunit">
    <text evidence="9">The complex comprises the extracytoplasmic solute receptor protein and the two transmembrane proteins.</text>
</comment>
<name>A0A7Z0LNH4_9GAMM</name>
<evidence type="ECO:0000259" key="10">
    <source>
        <dbReference type="Pfam" id="PF04290"/>
    </source>
</evidence>
<dbReference type="PANTHER" id="PTHR35011:SF4">
    <property type="entry name" value="SLL1102 PROTEIN"/>
    <property type="match status" value="1"/>
</dbReference>
<comment type="caution">
    <text evidence="11">The sequence shown here is derived from an EMBL/GenBank/DDBJ whole genome shotgun (WGS) entry which is preliminary data.</text>
</comment>
<feature type="transmembrane region" description="Helical" evidence="9">
    <location>
        <begin position="91"/>
        <end position="111"/>
    </location>
</feature>
<evidence type="ECO:0000256" key="5">
    <source>
        <dbReference type="ARBA" id="ARBA00022692"/>
    </source>
</evidence>
<evidence type="ECO:0000256" key="1">
    <source>
        <dbReference type="ARBA" id="ARBA00004429"/>
    </source>
</evidence>
<dbReference type="GO" id="GO:0005886">
    <property type="term" value="C:plasma membrane"/>
    <property type="evidence" value="ECO:0007669"/>
    <property type="project" value="UniProtKB-SubCell"/>
</dbReference>
<feature type="transmembrane region" description="Helical" evidence="9">
    <location>
        <begin position="21"/>
        <end position="43"/>
    </location>
</feature>
<reference evidence="11 12" key="1">
    <citation type="journal article" date="2015" name="Int. J. Syst. Evol. Microbiol.">
        <title>Halomonas salicampi sp. nov., a halotolerant and alkalitolerant bacterium isolated from a saltern soil.</title>
        <authorList>
            <person name="Lee J.C."/>
            <person name="Kim Y.S."/>
            <person name="Yun B.S."/>
            <person name="Whang K.S."/>
        </authorList>
    </citation>
    <scope>NUCLEOTIDE SEQUENCE [LARGE SCALE GENOMIC DNA]</scope>
    <source>
        <strain evidence="11 12">BH103</strain>
    </source>
</reference>
<dbReference type="InterPro" id="IPR055348">
    <property type="entry name" value="DctQ"/>
</dbReference>
<evidence type="ECO:0000256" key="4">
    <source>
        <dbReference type="ARBA" id="ARBA00022519"/>
    </source>
</evidence>
<gene>
    <name evidence="11" type="ORF">HZS81_15435</name>
</gene>
<dbReference type="EMBL" id="JACCDF010000015">
    <property type="protein sequence ID" value="NYS62149.1"/>
    <property type="molecule type" value="Genomic_DNA"/>
</dbReference>
<proteinExistence type="inferred from homology"/>
<accession>A0A7Z0LNH4</accession>
<evidence type="ECO:0000256" key="2">
    <source>
        <dbReference type="ARBA" id="ARBA00022448"/>
    </source>
</evidence>
<evidence type="ECO:0000313" key="11">
    <source>
        <dbReference type="EMBL" id="NYS62149.1"/>
    </source>
</evidence>
<comment type="subcellular location">
    <subcellularLocation>
        <location evidence="1 9">Cell inner membrane</location>
        <topology evidence="1 9">Multi-pass membrane protein</topology>
    </subcellularLocation>
</comment>
<organism evidence="11 12">
    <name type="scientific">Vreelandella salicampi</name>
    <dbReference type="NCBI Taxonomy" id="1449798"/>
    <lineage>
        <taxon>Bacteria</taxon>
        <taxon>Pseudomonadati</taxon>
        <taxon>Pseudomonadota</taxon>
        <taxon>Gammaproteobacteria</taxon>
        <taxon>Oceanospirillales</taxon>
        <taxon>Halomonadaceae</taxon>
        <taxon>Vreelandella</taxon>
    </lineage>
</organism>
<keyword evidence="4 9" id="KW-0997">Cell inner membrane</keyword>
<keyword evidence="7 9" id="KW-0472">Membrane</keyword>
<keyword evidence="5 9" id="KW-0812">Transmembrane</keyword>
<sequence length="180" mass="20527">MSKITGYLRFQDGLSDWVGKATSWLTLGIIGVLLYEVFARYIFNAPTVWGHELATMFFGALSILAGSYTLRHQQHVRSDVIYRLLPFRAQAFCDVIVFALGILVLAIFFKLSVEFAYRSWLIGEYSNSSIWRPALWPIKSTIPIAVGFLILQCVAEFVRAVVRLFGVRYDDPRDDMSDDE</sequence>
<evidence type="ECO:0000256" key="8">
    <source>
        <dbReference type="ARBA" id="ARBA00038436"/>
    </source>
</evidence>
<comment type="function">
    <text evidence="9">Part of the tripartite ATP-independent periplasmic (TRAP) transport system.</text>
</comment>
<evidence type="ECO:0000256" key="6">
    <source>
        <dbReference type="ARBA" id="ARBA00022989"/>
    </source>
</evidence>
<keyword evidence="12" id="KW-1185">Reference proteome</keyword>
<keyword evidence="2 9" id="KW-0813">Transport</keyword>
<dbReference type="Pfam" id="PF04290">
    <property type="entry name" value="DctQ"/>
    <property type="match status" value="1"/>
</dbReference>
<dbReference type="GO" id="GO:0022857">
    <property type="term" value="F:transmembrane transporter activity"/>
    <property type="evidence" value="ECO:0007669"/>
    <property type="project" value="UniProtKB-UniRule"/>
</dbReference>
<keyword evidence="6 9" id="KW-1133">Transmembrane helix</keyword>
<dbReference type="PANTHER" id="PTHR35011">
    <property type="entry name" value="2,3-DIKETO-L-GULONATE TRAP TRANSPORTER SMALL PERMEASE PROTEIN YIAM"/>
    <property type="match status" value="1"/>
</dbReference>
<evidence type="ECO:0000313" key="12">
    <source>
        <dbReference type="Proteomes" id="UP000586119"/>
    </source>
</evidence>
<dbReference type="AlphaFoldDB" id="A0A7Z0LNH4"/>
<protein>
    <recommendedName>
        <fullName evidence="9">TRAP transporter small permease protein</fullName>
    </recommendedName>
</protein>
<feature type="domain" description="Tripartite ATP-independent periplasmic transporters DctQ component" evidence="10">
    <location>
        <begin position="29"/>
        <end position="161"/>
    </location>
</feature>
<evidence type="ECO:0000256" key="3">
    <source>
        <dbReference type="ARBA" id="ARBA00022475"/>
    </source>
</evidence>
<comment type="similarity">
    <text evidence="8 9">Belongs to the TRAP transporter small permease family.</text>
</comment>
<feature type="transmembrane region" description="Helical" evidence="9">
    <location>
        <begin position="49"/>
        <end position="70"/>
    </location>
</feature>
<evidence type="ECO:0000256" key="9">
    <source>
        <dbReference type="RuleBase" id="RU369079"/>
    </source>
</evidence>